<evidence type="ECO:0000259" key="6">
    <source>
        <dbReference type="PROSITE" id="PS51387"/>
    </source>
</evidence>
<evidence type="ECO:0000256" key="4">
    <source>
        <dbReference type="ARBA" id="ARBA00022827"/>
    </source>
</evidence>
<reference evidence="7 8" key="1">
    <citation type="submission" date="2019-06" db="EMBL/GenBank/DDBJ databases">
        <title>Genome sequence of Rhodobacteraceae bacterium D4M1.</title>
        <authorList>
            <person name="Cao J."/>
        </authorList>
    </citation>
    <scope>NUCLEOTIDE SEQUENCE [LARGE SCALE GENOMIC DNA]</scope>
    <source>
        <strain evidence="7 8">D4M1</strain>
    </source>
</reference>
<dbReference type="PANTHER" id="PTHR43716:SF1">
    <property type="entry name" value="D-2-HYDROXYGLUTARATE DEHYDROGENASE, MITOCHONDRIAL"/>
    <property type="match status" value="1"/>
</dbReference>
<evidence type="ECO:0000256" key="5">
    <source>
        <dbReference type="ARBA" id="ARBA00023002"/>
    </source>
</evidence>
<protein>
    <submittedName>
        <fullName evidence="7">FAD-binding oxidoreductase</fullName>
    </submittedName>
</protein>
<dbReference type="Gene3D" id="3.30.70.2740">
    <property type="match status" value="1"/>
</dbReference>
<feature type="domain" description="FAD-binding PCMH-type" evidence="6">
    <location>
        <begin position="35"/>
        <end position="214"/>
    </location>
</feature>
<dbReference type="GO" id="GO:0071949">
    <property type="term" value="F:FAD binding"/>
    <property type="evidence" value="ECO:0007669"/>
    <property type="project" value="InterPro"/>
</dbReference>
<dbReference type="GO" id="GO:0022904">
    <property type="term" value="P:respiratory electron transport chain"/>
    <property type="evidence" value="ECO:0007669"/>
    <property type="project" value="TreeGrafter"/>
</dbReference>
<dbReference type="InterPro" id="IPR051264">
    <property type="entry name" value="FAD-oxidored/transferase_4"/>
</dbReference>
<comment type="similarity">
    <text evidence="2">Belongs to the FAD-binding oxidoreductase/transferase type 4 family.</text>
</comment>
<dbReference type="RefSeq" id="WP_138575837.1">
    <property type="nucleotide sequence ID" value="NZ_CP040818.1"/>
</dbReference>
<dbReference type="InterPro" id="IPR016171">
    <property type="entry name" value="Vanillyl_alc_oxidase_C-sub2"/>
</dbReference>
<keyword evidence="8" id="KW-1185">Reference proteome</keyword>
<evidence type="ECO:0000256" key="2">
    <source>
        <dbReference type="ARBA" id="ARBA00008000"/>
    </source>
</evidence>
<dbReference type="Proteomes" id="UP000305888">
    <property type="component" value="Chromosome"/>
</dbReference>
<comment type="cofactor">
    <cofactor evidence="1">
        <name>FAD</name>
        <dbReference type="ChEBI" id="CHEBI:57692"/>
    </cofactor>
</comment>
<proteinExistence type="inferred from homology"/>
<dbReference type="SUPFAM" id="SSF56176">
    <property type="entry name" value="FAD-binding/transporter-associated domain-like"/>
    <property type="match status" value="1"/>
</dbReference>
<keyword evidence="4" id="KW-0274">FAD</keyword>
<dbReference type="InterPro" id="IPR016164">
    <property type="entry name" value="FAD-linked_Oxase-like_C"/>
</dbReference>
<dbReference type="InterPro" id="IPR004113">
    <property type="entry name" value="FAD-bd_oxidored_4_C"/>
</dbReference>
<dbReference type="EMBL" id="CP040818">
    <property type="protein sequence ID" value="QDL90332.1"/>
    <property type="molecule type" value="Genomic_DNA"/>
</dbReference>
<dbReference type="GO" id="GO:0016491">
    <property type="term" value="F:oxidoreductase activity"/>
    <property type="evidence" value="ECO:0007669"/>
    <property type="project" value="UniProtKB-KW"/>
</dbReference>
<evidence type="ECO:0000256" key="1">
    <source>
        <dbReference type="ARBA" id="ARBA00001974"/>
    </source>
</evidence>
<keyword evidence="3" id="KW-0285">Flavoprotein</keyword>
<dbReference type="SUPFAM" id="SSF55103">
    <property type="entry name" value="FAD-linked oxidases, C-terminal domain"/>
    <property type="match status" value="1"/>
</dbReference>
<accession>A0A5B8FVJ3</accession>
<dbReference type="InterPro" id="IPR006094">
    <property type="entry name" value="Oxid_FAD_bind_N"/>
</dbReference>
<evidence type="ECO:0000256" key="3">
    <source>
        <dbReference type="ARBA" id="ARBA00022630"/>
    </source>
</evidence>
<dbReference type="FunFam" id="1.10.45.10:FF:000001">
    <property type="entry name" value="D-lactate dehydrogenase mitochondrial"/>
    <property type="match status" value="1"/>
</dbReference>
<keyword evidence="5" id="KW-0560">Oxidoreductase</keyword>
<evidence type="ECO:0000313" key="7">
    <source>
        <dbReference type="EMBL" id="QDL90332.1"/>
    </source>
</evidence>
<gene>
    <name evidence="7" type="ORF">FDP22_00075</name>
</gene>
<dbReference type="OrthoDB" id="9811557at2"/>
<dbReference type="KEGG" id="ppru:FDP22_00075"/>
<dbReference type="InterPro" id="IPR016166">
    <property type="entry name" value="FAD-bd_PCMH"/>
</dbReference>
<dbReference type="InterPro" id="IPR016169">
    <property type="entry name" value="FAD-bd_PCMH_sub2"/>
</dbReference>
<dbReference type="Pfam" id="PF01565">
    <property type="entry name" value="FAD_binding_4"/>
    <property type="match status" value="1"/>
</dbReference>
<dbReference type="Pfam" id="PF02913">
    <property type="entry name" value="FAD-oxidase_C"/>
    <property type="match status" value="1"/>
</dbReference>
<dbReference type="Gene3D" id="1.10.45.10">
    <property type="entry name" value="Vanillyl-alcohol Oxidase, Chain A, domain 4"/>
    <property type="match status" value="1"/>
</dbReference>
<dbReference type="Gene3D" id="3.30.465.10">
    <property type="match status" value="1"/>
</dbReference>
<dbReference type="PROSITE" id="PS51387">
    <property type="entry name" value="FAD_PCMH"/>
    <property type="match status" value="1"/>
</dbReference>
<dbReference type="InterPro" id="IPR036318">
    <property type="entry name" value="FAD-bd_PCMH-like_sf"/>
</dbReference>
<evidence type="ECO:0000313" key="8">
    <source>
        <dbReference type="Proteomes" id="UP000305888"/>
    </source>
</evidence>
<dbReference type="AlphaFoldDB" id="A0A5B8FVJ3"/>
<name>A0A5B8FVJ3_9RHOB</name>
<sequence>MSDVLSQLLEALGPDVVSTGDAIPARYRHDWSGLAPVLPLALLRPRNTEEVSKALAICNATGTPVTPQGGLTGISGGAHPDAAAVSLSLDRMNRIEGVDPEMATLTVEAGVILQAAQAAAAEAGLMLGYDLGARGSCTVGGTIATNAGGNQVIRYGMAREHILGLEVVLADGTVVNAMNRMIKNNAGLDTKQLFIGSEGLLGVVTRAVLRLQPRPPFTATAFCGCPDLPAGLRLLTAARKALGPALTSFEVMWPSFYHFMSDGTHQRRILAEEHGIYVIVEASAFTETAAREMLETCLGAAMEEGDVADAVLAASGKDERALWAVRESVAEYPNLMGPINAFDIGIPLERMAEAVAALESGLKAKFPDAITLSYGHIGDSNLHLVVNVPSAGRQQPDKEIKGFVYGMTRDLAGTISAEHGLGLIKRAYLGYSRSPEEIALMHQVKAALDPNNILNPTKAFA</sequence>
<dbReference type="PANTHER" id="PTHR43716">
    <property type="entry name" value="D-2-HYDROXYGLUTARATE DEHYDROGENASE, MITOCHONDRIAL"/>
    <property type="match status" value="1"/>
</dbReference>
<dbReference type="Gene3D" id="3.30.70.2190">
    <property type="match status" value="1"/>
</dbReference>
<organism evidence="7 8">
    <name type="scientific">Paroceanicella profunda</name>
    <dbReference type="NCBI Taxonomy" id="2579971"/>
    <lineage>
        <taxon>Bacteria</taxon>
        <taxon>Pseudomonadati</taxon>
        <taxon>Pseudomonadota</taxon>
        <taxon>Alphaproteobacteria</taxon>
        <taxon>Rhodobacterales</taxon>
        <taxon>Paracoccaceae</taxon>
        <taxon>Paroceanicella</taxon>
    </lineage>
</organism>